<keyword evidence="4 5" id="KW-0472">Membrane</keyword>
<dbReference type="Proteomes" id="UP001300496">
    <property type="component" value="Unassembled WGS sequence"/>
</dbReference>
<keyword evidence="2 5" id="KW-0812">Transmembrane</keyword>
<dbReference type="NCBIfam" id="NF033740">
    <property type="entry name" value="MarP_fam_protase"/>
    <property type="match status" value="1"/>
</dbReference>
<proteinExistence type="predicted"/>
<dbReference type="InterPro" id="IPR009003">
    <property type="entry name" value="Peptidase_S1_PA"/>
</dbReference>
<evidence type="ECO:0000256" key="5">
    <source>
        <dbReference type="SAM" id="Phobius"/>
    </source>
</evidence>
<dbReference type="Pfam" id="PF13365">
    <property type="entry name" value="Trypsin_2"/>
    <property type="match status" value="1"/>
</dbReference>
<dbReference type="EC" id="3.4.21.-" evidence="6"/>
<sequence>MLVIDIIAAAALLIAFVTGIARGFFASLGTVVGLVAGAAAALWLVPLATPVISDLVPAGSWRTAALAGLAIAIVLMVTAIGAGIGAAVRRGVDRTPLRGLERFLGGATSLVATALALLMIASGLSTAGLPGISAAIASSRVIGFLDSITPTPVDDALAAARSALIEDGLPRLEAVIGTIVTPEGPAIALDDPELQTASASVARISGTAYACGATMTGSGFVAADDLVVTNAHVVAGVGSPIVELPGGWVTEGRIVYFDPIDDLAVIAVDGLDADPLRIADPAVPGTQAAYQGYPLGGPFRSGTAGVLSVGPVPVPDIYDTSIAPRQVYALDADVQPGNSGGPLLSGDGAVIGVVFARGAEGEGRGYAMTTEELRPALAGVDSGSEPVASGQCVR</sequence>
<feature type="transmembrane region" description="Helical" evidence="5">
    <location>
        <begin position="32"/>
        <end position="52"/>
    </location>
</feature>
<evidence type="ECO:0000256" key="4">
    <source>
        <dbReference type="ARBA" id="ARBA00023136"/>
    </source>
</evidence>
<dbReference type="EMBL" id="JAODOR010000004">
    <property type="protein sequence ID" value="MCT9001378.1"/>
    <property type="molecule type" value="Genomic_DNA"/>
</dbReference>
<reference evidence="6 7" key="1">
    <citation type="journal article" date="2024" name="Int. J. Syst. Evol. Microbiol.">
        <title>Microbacterium memoriense sp. nov., a member of the Actinomycetota from marine beach sediment of the north coast of Portugal.</title>
        <authorList>
            <person name="Santos J.D.N.D."/>
            <person name="Klimek D."/>
            <person name="Calusinska M."/>
            <person name="Lobo-da-Cunha A."/>
            <person name="Catita J."/>
            <person name="Goncalves H."/>
            <person name="Gonzalez I."/>
            <person name="Lage O.M."/>
        </authorList>
    </citation>
    <scope>NUCLEOTIDE SEQUENCE [LARGE SCALE GENOMIC DNA]</scope>
    <source>
        <strain evidence="6 7">PMIC_1C1B</strain>
    </source>
</reference>
<dbReference type="PANTHER" id="PTHR43019:SF23">
    <property type="entry name" value="PROTEASE DO-LIKE 5, CHLOROPLASTIC"/>
    <property type="match status" value="1"/>
</dbReference>
<evidence type="ECO:0000313" key="7">
    <source>
        <dbReference type="Proteomes" id="UP001300496"/>
    </source>
</evidence>
<protein>
    <submittedName>
        <fullName evidence="6">MarP family serine protease</fullName>
        <ecNumber evidence="6">3.4.21.-</ecNumber>
    </submittedName>
</protein>
<dbReference type="Gene3D" id="2.40.10.10">
    <property type="entry name" value="Trypsin-like serine proteases"/>
    <property type="match status" value="2"/>
</dbReference>
<dbReference type="GO" id="GO:0008233">
    <property type="term" value="F:peptidase activity"/>
    <property type="evidence" value="ECO:0007669"/>
    <property type="project" value="UniProtKB-KW"/>
</dbReference>
<evidence type="ECO:0000256" key="2">
    <source>
        <dbReference type="ARBA" id="ARBA00022692"/>
    </source>
</evidence>
<dbReference type="GO" id="GO:0006508">
    <property type="term" value="P:proteolysis"/>
    <property type="evidence" value="ECO:0007669"/>
    <property type="project" value="UniProtKB-KW"/>
</dbReference>
<comment type="subcellular location">
    <subcellularLocation>
        <location evidence="1">Membrane</location>
        <topology evidence="1">Multi-pass membrane protein</topology>
    </subcellularLocation>
</comment>
<dbReference type="InterPro" id="IPR047680">
    <property type="entry name" value="MarP-like"/>
</dbReference>
<dbReference type="PANTHER" id="PTHR43019">
    <property type="entry name" value="SERINE ENDOPROTEASE DEGS"/>
    <property type="match status" value="1"/>
</dbReference>
<feature type="transmembrane region" description="Helical" evidence="5">
    <location>
        <begin position="64"/>
        <end position="88"/>
    </location>
</feature>
<keyword evidence="6" id="KW-0378">Hydrolase</keyword>
<dbReference type="InterPro" id="IPR001940">
    <property type="entry name" value="Peptidase_S1C"/>
</dbReference>
<dbReference type="PRINTS" id="PR00834">
    <property type="entry name" value="PROTEASES2C"/>
</dbReference>
<name>A0ABT2PC05_9MICO</name>
<accession>A0ABT2PC05</accession>
<comment type="caution">
    <text evidence="6">The sequence shown here is derived from an EMBL/GenBank/DDBJ whole genome shotgun (WGS) entry which is preliminary data.</text>
</comment>
<dbReference type="SUPFAM" id="SSF50494">
    <property type="entry name" value="Trypsin-like serine proteases"/>
    <property type="match status" value="1"/>
</dbReference>
<organism evidence="6 7">
    <name type="scientific">Microbacterium memoriense</name>
    <dbReference type="NCBI Taxonomy" id="2978350"/>
    <lineage>
        <taxon>Bacteria</taxon>
        <taxon>Bacillati</taxon>
        <taxon>Actinomycetota</taxon>
        <taxon>Actinomycetes</taxon>
        <taxon>Micrococcales</taxon>
        <taxon>Microbacteriaceae</taxon>
        <taxon>Microbacterium</taxon>
    </lineage>
</organism>
<dbReference type="Pfam" id="PF02674">
    <property type="entry name" value="Colicin_V"/>
    <property type="match status" value="1"/>
</dbReference>
<keyword evidence="6" id="KW-0645">Protease</keyword>
<evidence type="ECO:0000313" key="6">
    <source>
        <dbReference type="EMBL" id="MCT9001378.1"/>
    </source>
</evidence>
<keyword evidence="3 5" id="KW-1133">Transmembrane helix</keyword>
<dbReference type="InterPro" id="IPR003825">
    <property type="entry name" value="Colicin-V_CvpA"/>
</dbReference>
<dbReference type="InterPro" id="IPR043504">
    <property type="entry name" value="Peptidase_S1_PA_chymotrypsin"/>
</dbReference>
<evidence type="ECO:0000256" key="1">
    <source>
        <dbReference type="ARBA" id="ARBA00004141"/>
    </source>
</evidence>
<dbReference type="RefSeq" id="WP_261605922.1">
    <property type="nucleotide sequence ID" value="NZ_JAODOR010000004.1"/>
</dbReference>
<keyword evidence="7" id="KW-1185">Reference proteome</keyword>
<feature type="transmembrane region" description="Helical" evidence="5">
    <location>
        <begin position="6"/>
        <end position="25"/>
    </location>
</feature>
<gene>
    <name evidence="6" type="ORF">N4R40_03215</name>
</gene>
<feature type="transmembrane region" description="Helical" evidence="5">
    <location>
        <begin position="100"/>
        <end position="124"/>
    </location>
</feature>
<evidence type="ECO:0000256" key="3">
    <source>
        <dbReference type="ARBA" id="ARBA00022989"/>
    </source>
</evidence>